<reference evidence="1 2" key="1">
    <citation type="journal article" date="2018" name="Sci. Rep.">
        <title>Genomic signatures of local adaptation to the degree of environmental predictability in rotifers.</title>
        <authorList>
            <person name="Franch-Gras L."/>
            <person name="Hahn C."/>
            <person name="Garcia-Roger E.M."/>
            <person name="Carmona M.J."/>
            <person name="Serra M."/>
            <person name="Gomez A."/>
        </authorList>
    </citation>
    <scope>NUCLEOTIDE SEQUENCE [LARGE SCALE GENOMIC DNA]</scope>
    <source>
        <strain evidence="1">HYR1</strain>
    </source>
</reference>
<name>A0A3M7QGD1_BRAPC</name>
<keyword evidence="2" id="KW-1185">Reference proteome</keyword>
<evidence type="ECO:0000313" key="1">
    <source>
        <dbReference type="EMBL" id="RNA10214.1"/>
    </source>
</evidence>
<accession>A0A3M7QGD1</accession>
<gene>
    <name evidence="1" type="ORF">BpHYR1_015552</name>
</gene>
<comment type="caution">
    <text evidence="1">The sequence shown here is derived from an EMBL/GenBank/DDBJ whole genome shotgun (WGS) entry which is preliminary data.</text>
</comment>
<organism evidence="1 2">
    <name type="scientific">Brachionus plicatilis</name>
    <name type="common">Marine rotifer</name>
    <name type="synonym">Brachionus muelleri</name>
    <dbReference type="NCBI Taxonomy" id="10195"/>
    <lineage>
        <taxon>Eukaryota</taxon>
        <taxon>Metazoa</taxon>
        <taxon>Spiralia</taxon>
        <taxon>Gnathifera</taxon>
        <taxon>Rotifera</taxon>
        <taxon>Eurotatoria</taxon>
        <taxon>Monogononta</taxon>
        <taxon>Pseudotrocha</taxon>
        <taxon>Ploima</taxon>
        <taxon>Brachionidae</taxon>
        <taxon>Brachionus</taxon>
    </lineage>
</organism>
<proteinExistence type="predicted"/>
<dbReference type="EMBL" id="REGN01006261">
    <property type="protein sequence ID" value="RNA10214.1"/>
    <property type="molecule type" value="Genomic_DNA"/>
</dbReference>
<dbReference type="AlphaFoldDB" id="A0A3M7QGD1"/>
<sequence length="69" mass="8345">MQSFCRASSNIQHRELIKYHSKSFEYLDLFDIDLMTFKHNSFYRNIKDVELPLNITHGRARNLNFKFTC</sequence>
<evidence type="ECO:0000313" key="2">
    <source>
        <dbReference type="Proteomes" id="UP000276133"/>
    </source>
</evidence>
<dbReference type="Proteomes" id="UP000276133">
    <property type="component" value="Unassembled WGS sequence"/>
</dbReference>
<protein>
    <submittedName>
        <fullName evidence="1">Uncharacterized protein</fullName>
    </submittedName>
</protein>